<protein>
    <submittedName>
        <fullName evidence="2">Dimer_Tnp_hAT domain-containing protein</fullName>
    </submittedName>
</protein>
<evidence type="ECO:0000313" key="2">
    <source>
        <dbReference type="WBParaSite" id="ACAC_0000537101-mRNA-1"/>
    </source>
</evidence>
<dbReference type="Proteomes" id="UP000035642">
    <property type="component" value="Unassembled WGS sequence"/>
</dbReference>
<proteinExistence type="predicted"/>
<dbReference type="WBParaSite" id="ACAC_0000537101-mRNA-1">
    <property type="protein sequence ID" value="ACAC_0000537101-mRNA-1"/>
    <property type="gene ID" value="ACAC_0000537101"/>
</dbReference>
<dbReference type="STRING" id="6313.A0A0K0D5M6"/>
<name>A0A0K0D5M6_ANGCA</name>
<evidence type="ECO:0000313" key="1">
    <source>
        <dbReference type="Proteomes" id="UP000035642"/>
    </source>
</evidence>
<dbReference type="AlphaFoldDB" id="A0A0K0D5M6"/>
<reference evidence="2" key="2">
    <citation type="submission" date="2017-02" db="UniProtKB">
        <authorList>
            <consortium name="WormBaseParasite"/>
        </authorList>
    </citation>
    <scope>IDENTIFICATION</scope>
</reference>
<sequence>MGGTTIHPELVFAPFIAPDEGSAISFEYAKALEKIRVWESSDSIPFHLYQTMKLRLYNGMDKIDNDTPLLSIMQGMADQIPKNWTQWLLNSARIQDGYCDMFKENDVSDDVEMVADDDDILIPEKSATRSEEHCHLLSLNVKGLPGILQLSTLESESDVVWHNCDSNHFTYIKVSVYSITLHYLKHFLFLKNS</sequence>
<reference evidence="1" key="1">
    <citation type="submission" date="2012-09" db="EMBL/GenBank/DDBJ databases">
        <authorList>
            <person name="Martin A.A."/>
        </authorList>
    </citation>
    <scope>NUCLEOTIDE SEQUENCE</scope>
</reference>
<accession>A0A0K0D5M6</accession>
<organism evidence="1 2">
    <name type="scientific">Angiostrongylus cantonensis</name>
    <name type="common">Rat lungworm</name>
    <dbReference type="NCBI Taxonomy" id="6313"/>
    <lineage>
        <taxon>Eukaryota</taxon>
        <taxon>Metazoa</taxon>
        <taxon>Ecdysozoa</taxon>
        <taxon>Nematoda</taxon>
        <taxon>Chromadorea</taxon>
        <taxon>Rhabditida</taxon>
        <taxon>Rhabditina</taxon>
        <taxon>Rhabditomorpha</taxon>
        <taxon>Strongyloidea</taxon>
        <taxon>Metastrongylidae</taxon>
        <taxon>Angiostrongylus</taxon>
    </lineage>
</organism>
<keyword evidence="1" id="KW-1185">Reference proteome</keyword>